<name>A0A7D9E3B7_PARCT</name>
<reference evidence="1" key="1">
    <citation type="submission" date="2020-04" db="EMBL/GenBank/DDBJ databases">
        <authorList>
            <person name="Alioto T."/>
            <person name="Alioto T."/>
            <person name="Gomez Garrido J."/>
        </authorList>
    </citation>
    <scope>NUCLEOTIDE SEQUENCE</scope>
    <source>
        <strain evidence="1">A484AB</strain>
    </source>
</reference>
<evidence type="ECO:0000313" key="1">
    <source>
        <dbReference type="EMBL" id="CAB3998877.1"/>
    </source>
</evidence>
<dbReference type="EMBL" id="CACRXK020003459">
    <property type="protein sequence ID" value="CAB3998877.1"/>
    <property type="molecule type" value="Genomic_DNA"/>
</dbReference>
<keyword evidence="2" id="KW-1185">Reference proteome</keyword>
<accession>A0A7D9E3B7</accession>
<organism evidence="1 2">
    <name type="scientific">Paramuricea clavata</name>
    <name type="common">Red gorgonian</name>
    <name type="synonym">Violescent sea-whip</name>
    <dbReference type="NCBI Taxonomy" id="317549"/>
    <lineage>
        <taxon>Eukaryota</taxon>
        <taxon>Metazoa</taxon>
        <taxon>Cnidaria</taxon>
        <taxon>Anthozoa</taxon>
        <taxon>Octocorallia</taxon>
        <taxon>Malacalcyonacea</taxon>
        <taxon>Plexauridae</taxon>
        <taxon>Paramuricea</taxon>
    </lineage>
</organism>
<comment type="caution">
    <text evidence="1">The sequence shown here is derived from an EMBL/GenBank/DDBJ whole genome shotgun (WGS) entry which is preliminary data.</text>
</comment>
<evidence type="ECO:0000313" key="2">
    <source>
        <dbReference type="Proteomes" id="UP001152795"/>
    </source>
</evidence>
<dbReference type="Proteomes" id="UP001152795">
    <property type="component" value="Unassembled WGS sequence"/>
</dbReference>
<proteinExistence type="predicted"/>
<dbReference type="AlphaFoldDB" id="A0A7D9E3B7"/>
<sequence>MLSRGQKLFYGPKKSLKVEIQSLKEFCMEPLNRLTGGRGMSNGTANKLIE</sequence>
<protein>
    <submittedName>
        <fullName evidence="1">Uncharacterized protein</fullName>
    </submittedName>
</protein>
<gene>
    <name evidence="1" type="ORF">PACLA_8A023292</name>
</gene>
<feature type="non-terminal residue" evidence="1">
    <location>
        <position position="50"/>
    </location>
</feature>